<dbReference type="Gene3D" id="3.30.470.20">
    <property type="entry name" value="ATP-grasp fold, B domain"/>
    <property type="match status" value="1"/>
</dbReference>
<dbReference type="InterPro" id="IPR000115">
    <property type="entry name" value="PRibGlycinamide_synth"/>
</dbReference>
<dbReference type="PANTHER" id="PTHR43472:SF1">
    <property type="entry name" value="PHOSPHORIBOSYLAMINE--GLYCINE LIGASE, CHLOROPLASTIC"/>
    <property type="match status" value="1"/>
</dbReference>
<dbReference type="PROSITE" id="PS00184">
    <property type="entry name" value="GARS"/>
    <property type="match status" value="1"/>
</dbReference>
<dbReference type="HOGENOM" id="CLU_027420_3_1_0"/>
<dbReference type="SMART" id="SM01209">
    <property type="entry name" value="GARS_A"/>
    <property type="match status" value="1"/>
</dbReference>
<keyword evidence="6" id="KW-0479">Metal-binding</keyword>
<evidence type="ECO:0000256" key="4">
    <source>
        <dbReference type="ARBA" id="ARBA00013255"/>
    </source>
</evidence>
<dbReference type="GO" id="GO:0046872">
    <property type="term" value="F:metal ion binding"/>
    <property type="evidence" value="ECO:0007669"/>
    <property type="project" value="UniProtKB-KW"/>
</dbReference>
<protein>
    <recommendedName>
        <fullName evidence="4 14">Phosphoribosylamine--glycine ligase</fullName>
        <ecNumber evidence="4 14">6.3.4.13</ecNumber>
    </recommendedName>
    <alternativeName>
        <fullName evidence="14">GARS</fullName>
    </alternativeName>
    <alternativeName>
        <fullName evidence="12 14">Glycinamide ribonucleotide synthetase</fullName>
    </alternativeName>
    <alternativeName>
        <fullName evidence="13 14">Phosphoribosylglycinamide synthetase</fullName>
    </alternativeName>
</protein>
<dbReference type="FunFam" id="3.90.600.10:FF:000001">
    <property type="entry name" value="Trifunctional purine biosynthetic protein adenosine-3"/>
    <property type="match status" value="1"/>
</dbReference>
<dbReference type="EMBL" id="CP002351">
    <property type="protein sequence ID" value="AEH50556.1"/>
    <property type="molecule type" value="Genomic_DNA"/>
</dbReference>
<organism evidence="17 18">
    <name type="scientific">Pseudothermotoga thermarum DSM 5069</name>
    <dbReference type="NCBI Taxonomy" id="688269"/>
    <lineage>
        <taxon>Bacteria</taxon>
        <taxon>Thermotogati</taxon>
        <taxon>Thermotogota</taxon>
        <taxon>Thermotogae</taxon>
        <taxon>Thermotogales</taxon>
        <taxon>Thermotogaceae</taxon>
        <taxon>Pseudothermotoga</taxon>
    </lineage>
</organism>
<evidence type="ECO:0000256" key="9">
    <source>
        <dbReference type="ARBA" id="ARBA00022840"/>
    </source>
</evidence>
<dbReference type="NCBIfam" id="TIGR00877">
    <property type="entry name" value="purD"/>
    <property type="match status" value="1"/>
</dbReference>
<dbReference type="RefSeq" id="WP_013931779.1">
    <property type="nucleotide sequence ID" value="NC_015707.1"/>
</dbReference>
<gene>
    <name evidence="14" type="primary">purD</name>
    <name evidence="17" type="ORF">Theth_0463</name>
</gene>
<comment type="cofactor">
    <cofactor evidence="1">
        <name>Mn(2+)</name>
        <dbReference type="ChEBI" id="CHEBI:29035"/>
    </cofactor>
</comment>
<comment type="cofactor">
    <cofactor evidence="2">
        <name>Mg(2+)</name>
        <dbReference type="ChEBI" id="CHEBI:18420"/>
    </cofactor>
</comment>
<dbReference type="STRING" id="688269.Theth_0463"/>
<dbReference type="GO" id="GO:0009113">
    <property type="term" value="P:purine nucleobase biosynthetic process"/>
    <property type="evidence" value="ECO:0007669"/>
    <property type="project" value="InterPro"/>
</dbReference>
<dbReference type="InterPro" id="IPR037123">
    <property type="entry name" value="PRibGlycinamide_synth_C_sf"/>
</dbReference>
<dbReference type="InterPro" id="IPR020562">
    <property type="entry name" value="PRibGlycinamide_synth_N"/>
</dbReference>
<dbReference type="InterPro" id="IPR016185">
    <property type="entry name" value="PreATP-grasp_dom_sf"/>
</dbReference>
<dbReference type="PATRIC" id="fig|688269.3.peg.475"/>
<dbReference type="UniPathway" id="UPA00074">
    <property type="reaction ID" value="UER00125"/>
</dbReference>
<keyword evidence="7 15" id="KW-0547">Nucleotide-binding</keyword>
<dbReference type="InterPro" id="IPR020561">
    <property type="entry name" value="PRibGlycinamid_synth_ATP-grasp"/>
</dbReference>
<keyword evidence="5 14" id="KW-0436">Ligase</keyword>
<keyword evidence="10" id="KW-0464">Manganese</keyword>
<keyword evidence="18" id="KW-1185">Reference proteome</keyword>
<name>F7YWW4_9THEM</name>
<evidence type="ECO:0000256" key="10">
    <source>
        <dbReference type="ARBA" id="ARBA00023211"/>
    </source>
</evidence>
<dbReference type="GO" id="GO:0006189">
    <property type="term" value="P:'de novo' IMP biosynthetic process"/>
    <property type="evidence" value="ECO:0007669"/>
    <property type="project" value="UniProtKB-UniRule"/>
</dbReference>
<evidence type="ECO:0000259" key="16">
    <source>
        <dbReference type="PROSITE" id="PS50975"/>
    </source>
</evidence>
<dbReference type="Gene3D" id="3.30.1490.20">
    <property type="entry name" value="ATP-grasp fold, A domain"/>
    <property type="match status" value="1"/>
</dbReference>
<dbReference type="SMART" id="SM01210">
    <property type="entry name" value="GARS_C"/>
    <property type="match status" value="1"/>
</dbReference>
<evidence type="ECO:0000256" key="15">
    <source>
        <dbReference type="PROSITE-ProRule" id="PRU00409"/>
    </source>
</evidence>
<evidence type="ECO:0000256" key="12">
    <source>
        <dbReference type="ARBA" id="ARBA00042242"/>
    </source>
</evidence>
<evidence type="ECO:0000256" key="2">
    <source>
        <dbReference type="ARBA" id="ARBA00001946"/>
    </source>
</evidence>
<dbReference type="InterPro" id="IPR020559">
    <property type="entry name" value="PRibGlycinamide_synth_CS"/>
</dbReference>
<dbReference type="AlphaFoldDB" id="F7YWW4"/>
<evidence type="ECO:0000256" key="1">
    <source>
        <dbReference type="ARBA" id="ARBA00001936"/>
    </source>
</evidence>
<proteinExistence type="inferred from homology"/>
<dbReference type="EC" id="6.3.4.13" evidence="4 14"/>
<keyword evidence="9 15" id="KW-0067">ATP-binding</keyword>
<dbReference type="Proteomes" id="UP000006804">
    <property type="component" value="Chromosome"/>
</dbReference>
<dbReference type="eggNOG" id="COG0151">
    <property type="taxonomic scope" value="Bacteria"/>
</dbReference>
<evidence type="ECO:0000256" key="8">
    <source>
        <dbReference type="ARBA" id="ARBA00022755"/>
    </source>
</evidence>
<dbReference type="Gene3D" id="3.40.50.20">
    <property type="match status" value="1"/>
</dbReference>
<evidence type="ECO:0000256" key="14">
    <source>
        <dbReference type="HAMAP-Rule" id="MF_00138"/>
    </source>
</evidence>
<dbReference type="SUPFAM" id="SSF52440">
    <property type="entry name" value="PreATP-grasp domain"/>
    <property type="match status" value="1"/>
</dbReference>
<evidence type="ECO:0000256" key="3">
    <source>
        <dbReference type="ARBA" id="ARBA00005174"/>
    </source>
</evidence>
<dbReference type="SUPFAM" id="SSF56059">
    <property type="entry name" value="Glutathione synthetase ATP-binding domain-like"/>
    <property type="match status" value="1"/>
</dbReference>
<dbReference type="Pfam" id="PF02844">
    <property type="entry name" value="GARS_N"/>
    <property type="match status" value="1"/>
</dbReference>
<dbReference type="FunFam" id="3.30.470.20:FF:000018">
    <property type="entry name" value="Trifunctional purine biosynthetic protein adenosine-3"/>
    <property type="match status" value="1"/>
</dbReference>
<dbReference type="SUPFAM" id="SSF51246">
    <property type="entry name" value="Rudiment single hybrid motif"/>
    <property type="match status" value="1"/>
</dbReference>
<reference evidence="17 18" key="1">
    <citation type="submission" date="2010-11" db="EMBL/GenBank/DDBJ databases">
        <title>The complete genome of Thermotoga thermarum DSM 5069.</title>
        <authorList>
            <consortium name="US DOE Joint Genome Institute (JGI-PGF)"/>
            <person name="Lucas S."/>
            <person name="Copeland A."/>
            <person name="Lapidus A."/>
            <person name="Bruce D."/>
            <person name="Goodwin L."/>
            <person name="Pitluck S."/>
            <person name="Kyrpides N."/>
            <person name="Mavromatis K."/>
            <person name="Ivanova N."/>
            <person name="Zeytun A."/>
            <person name="Brettin T."/>
            <person name="Detter J.C."/>
            <person name="Tapia R."/>
            <person name="Han C."/>
            <person name="Land M."/>
            <person name="Hauser L."/>
            <person name="Markowitz V."/>
            <person name="Cheng J.-F."/>
            <person name="Hugenholtz P."/>
            <person name="Woyke T."/>
            <person name="Wu D."/>
            <person name="Spring S."/>
            <person name="Schroeder M."/>
            <person name="Brambilla E."/>
            <person name="Klenk H.-P."/>
            <person name="Eisen J.A."/>
        </authorList>
    </citation>
    <scope>NUCLEOTIDE SEQUENCE [LARGE SCALE GENOMIC DNA]</scope>
    <source>
        <strain evidence="17 18">DSM 5069</strain>
    </source>
</reference>
<evidence type="ECO:0000256" key="11">
    <source>
        <dbReference type="ARBA" id="ARBA00038345"/>
    </source>
</evidence>
<evidence type="ECO:0000256" key="6">
    <source>
        <dbReference type="ARBA" id="ARBA00022723"/>
    </source>
</evidence>
<evidence type="ECO:0000256" key="7">
    <source>
        <dbReference type="ARBA" id="ARBA00022741"/>
    </source>
</evidence>
<accession>F7YWW4</accession>
<evidence type="ECO:0000313" key="18">
    <source>
        <dbReference type="Proteomes" id="UP000006804"/>
    </source>
</evidence>
<dbReference type="InterPro" id="IPR011761">
    <property type="entry name" value="ATP-grasp"/>
</dbReference>
<dbReference type="HAMAP" id="MF_00138">
    <property type="entry name" value="GARS"/>
    <property type="match status" value="1"/>
</dbReference>
<dbReference type="Pfam" id="PF02843">
    <property type="entry name" value="GARS_C"/>
    <property type="match status" value="1"/>
</dbReference>
<dbReference type="PANTHER" id="PTHR43472">
    <property type="entry name" value="PHOSPHORIBOSYLAMINE--GLYCINE LIGASE"/>
    <property type="match status" value="1"/>
</dbReference>
<dbReference type="InterPro" id="IPR013815">
    <property type="entry name" value="ATP_grasp_subdomain_1"/>
</dbReference>
<dbReference type="GO" id="GO:0005524">
    <property type="term" value="F:ATP binding"/>
    <property type="evidence" value="ECO:0007669"/>
    <property type="project" value="UniProtKB-UniRule"/>
</dbReference>
<dbReference type="OrthoDB" id="9807240at2"/>
<comment type="catalytic activity">
    <reaction evidence="14">
        <text>5-phospho-beta-D-ribosylamine + glycine + ATP = N(1)-(5-phospho-beta-D-ribosyl)glycinamide + ADP + phosphate + H(+)</text>
        <dbReference type="Rhea" id="RHEA:17453"/>
        <dbReference type="ChEBI" id="CHEBI:15378"/>
        <dbReference type="ChEBI" id="CHEBI:30616"/>
        <dbReference type="ChEBI" id="CHEBI:43474"/>
        <dbReference type="ChEBI" id="CHEBI:57305"/>
        <dbReference type="ChEBI" id="CHEBI:58681"/>
        <dbReference type="ChEBI" id="CHEBI:143788"/>
        <dbReference type="ChEBI" id="CHEBI:456216"/>
        <dbReference type="EC" id="6.3.4.13"/>
    </reaction>
</comment>
<evidence type="ECO:0000256" key="5">
    <source>
        <dbReference type="ARBA" id="ARBA00022598"/>
    </source>
</evidence>
<dbReference type="KEGG" id="tta:Theth_0463"/>
<dbReference type="Gene3D" id="3.90.600.10">
    <property type="entry name" value="Phosphoribosylglycinamide synthetase, C-terminal domain"/>
    <property type="match status" value="1"/>
</dbReference>
<dbReference type="GO" id="GO:0004637">
    <property type="term" value="F:phosphoribosylamine-glycine ligase activity"/>
    <property type="evidence" value="ECO:0007669"/>
    <property type="project" value="UniProtKB-UniRule"/>
</dbReference>
<comment type="similarity">
    <text evidence="11 14">Belongs to the GARS family.</text>
</comment>
<dbReference type="Pfam" id="PF01071">
    <property type="entry name" value="GARS_A"/>
    <property type="match status" value="1"/>
</dbReference>
<feature type="domain" description="ATP-grasp" evidence="16">
    <location>
        <begin position="105"/>
        <end position="311"/>
    </location>
</feature>
<dbReference type="InterPro" id="IPR020560">
    <property type="entry name" value="PRibGlycinamide_synth_C-dom"/>
</dbReference>
<dbReference type="InterPro" id="IPR011054">
    <property type="entry name" value="Rudment_hybrid_motif"/>
</dbReference>
<keyword evidence="8 14" id="KW-0658">Purine biosynthesis</keyword>
<evidence type="ECO:0000256" key="13">
    <source>
        <dbReference type="ARBA" id="ARBA00042864"/>
    </source>
</evidence>
<comment type="pathway">
    <text evidence="3 14">Purine metabolism; IMP biosynthesis via de novo pathway; N(1)-(5-phospho-D-ribosyl)glycinamide from 5-phospho-alpha-D-ribose 1-diphosphate: step 2/2.</text>
</comment>
<dbReference type="PROSITE" id="PS50975">
    <property type="entry name" value="ATP_GRASP"/>
    <property type="match status" value="1"/>
</dbReference>
<sequence>MKILVVGSGGREHAIAWKILNDNPNFELYCIGTNAGISEIAKCVELKTIEEIADFAQQSKIDFTVVGPEAFLAQGIVDEFSKRGLKIFGPNKKAAQLESSKVFAKQFMLKYGIPTADFAVFDDPNEATRFVEKKDEPLVIKADGLAAGKGTFVAKTKQEALNAIDLLMRKKIFKEAGAKIVVEKFLEGKEVSALAFCDGQTVVPMPGCMDYKRAYDNDQGPNTGGMGCVSPVSHYDKQMQHMTYKLVFERTLEGLQKEGIDYRGVIYAGLMITKQGPFVLEYNCRFGDPETQVLMLLLKSNLLEILQATVERQLSRMKVDWFGKAGICVVLASGGYPENYEIGYEIKGLEECKAIVFHAGTKKVNGKCVTNGGRVLNVCAVGETVAHAREIVYREIKKIHFEKMHYRTDIGLNV</sequence>
<evidence type="ECO:0000313" key="17">
    <source>
        <dbReference type="EMBL" id="AEH50556.1"/>
    </source>
</evidence>